<comment type="similarity">
    <text evidence="10">Belongs to the ELO family.</text>
</comment>
<reference evidence="12" key="1">
    <citation type="submission" date="2025-08" db="UniProtKB">
        <authorList>
            <consortium name="RefSeq"/>
        </authorList>
    </citation>
    <scope>IDENTIFICATION</scope>
    <source>
        <tissue evidence="12">Total insect</tissue>
    </source>
</reference>
<organism evidence="12">
    <name type="scientific">Thrips palmi</name>
    <name type="common">Melon thrips</name>
    <dbReference type="NCBI Taxonomy" id="161013"/>
    <lineage>
        <taxon>Eukaryota</taxon>
        <taxon>Metazoa</taxon>
        <taxon>Ecdysozoa</taxon>
        <taxon>Arthropoda</taxon>
        <taxon>Hexapoda</taxon>
        <taxon>Insecta</taxon>
        <taxon>Pterygota</taxon>
        <taxon>Neoptera</taxon>
        <taxon>Paraneoptera</taxon>
        <taxon>Thysanoptera</taxon>
        <taxon>Terebrantia</taxon>
        <taxon>Thripoidea</taxon>
        <taxon>Thripidae</taxon>
        <taxon>Thrips</taxon>
    </lineage>
</organism>
<dbReference type="CTD" id="42658"/>
<keyword evidence="2 10" id="KW-0444">Lipid biosynthesis</keyword>
<dbReference type="GeneID" id="117645748"/>
<feature type="transmembrane region" description="Helical" evidence="10">
    <location>
        <begin position="73"/>
        <end position="92"/>
    </location>
</feature>
<keyword evidence="6 10" id="KW-1133">Transmembrane helix</keyword>
<evidence type="ECO:0000313" key="11">
    <source>
        <dbReference type="Proteomes" id="UP000515158"/>
    </source>
</evidence>
<dbReference type="GO" id="GO:0009922">
    <property type="term" value="F:fatty acid elongase activity"/>
    <property type="evidence" value="ECO:0007669"/>
    <property type="project" value="UniProtKB-EC"/>
</dbReference>
<dbReference type="PANTHER" id="PTHR11157:SF153">
    <property type="entry name" value="ELONGATION OF VERY LONG CHAIN FATTY ACIDS PROTEIN"/>
    <property type="match status" value="1"/>
</dbReference>
<dbReference type="GO" id="GO:0005789">
    <property type="term" value="C:endoplasmic reticulum membrane"/>
    <property type="evidence" value="ECO:0007669"/>
    <property type="project" value="TreeGrafter"/>
</dbReference>
<evidence type="ECO:0000256" key="9">
    <source>
        <dbReference type="ARBA" id="ARBA00023160"/>
    </source>
</evidence>
<dbReference type="GO" id="GO:0030148">
    <property type="term" value="P:sphingolipid biosynthetic process"/>
    <property type="evidence" value="ECO:0007669"/>
    <property type="project" value="TreeGrafter"/>
</dbReference>
<feature type="transmembrane region" description="Helical" evidence="10">
    <location>
        <begin position="177"/>
        <end position="195"/>
    </location>
</feature>
<keyword evidence="8 10" id="KW-0472">Membrane</keyword>
<dbReference type="OrthoDB" id="434092at2759"/>
<dbReference type="Proteomes" id="UP000515158">
    <property type="component" value="Unplaced"/>
</dbReference>
<accession>A0A6P8Z5V5</accession>
<keyword evidence="4 10" id="KW-0812">Transmembrane</keyword>
<dbReference type="GO" id="GO:0034625">
    <property type="term" value="P:fatty acid elongation, monounsaturated fatty acid"/>
    <property type="evidence" value="ECO:0007669"/>
    <property type="project" value="TreeGrafter"/>
</dbReference>
<keyword evidence="9 10" id="KW-0275">Fatty acid biosynthesis</keyword>
<gene>
    <name evidence="12" type="primary">LOC117645748</name>
</gene>
<protein>
    <recommendedName>
        <fullName evidence="10">Elongation of very long chain fatty acids protein</fullName>
        <ecNumber evidence="10">2.3.1.199</ecNumber>
    </recommendedName>
    <alternativeName>
        <fullName evidence="10">Very-long-chain 3-oxoacyl-CoA synthase</fullName>
    </alternativeName>
</protein>
<evidence type="ECO:0000256" key="5">
    <source>
        <dbReference type="ARBA" id="ARBA00022832"/>
    </source>
</evidence>
<name>A0A6P8Z5V5_THRPL</name>
<comment type="caution">
    <text evidence="10">Lacks conserved residue(s) required for the propagation of feature annotation.</text>
</comment>
<dbReference type="KEGG" id="tpal:117645748"/>
<dbReference type="GO" id="GO:0019367">
    <property type="term" value="P:fatty acid elongation, saturated fatty acid"/>
    <property type="evidence" value="ECO:0007669"/>
    <property type="project" value="TreeGrafter"/>
</dbReference>
<evidence type="ECO:0000256" key="8">
    <source>
        <dbReference type="ARBA" id="ARBA00023136"/>
    </source>
</evidence>
<dbReference type="GO" id="GO:0042761">
    <property type="term" value="P:very long-chain fatty acid biosynthetic process"/>
    <property type="evidence" value="ECO:0007669"/>
    <property type="project" value="TreeGrafter"/>
</dbReference>
<dbReference type="EC" id="2.3.1.199" evidence="10"/>
<keyword evidence="5 10" id="KW-0276">Fatty acid metabolism</keyword>
<dbReference type="Pfam" id="PF01151">
    <property type="entry name" value="ELO"/>
    <property type="match status" value="1"/>
</dbReference>
<evidence type="ECO:0000256" key="3">
    <source>
        <dbReference type="ARBA" id="ARBA00022679"/>
    </source>
</evidence>
<proteinExistence type="inferred from homology"/>
<dbReference type="InParanoid" id="A0A6P8Z5V5"/>
<evidence type="ECO:0000313" key="12">
    <source>
        <dbReference type="RefSeq" id="XP_034242027.1"/>
    </source>
</evidence>
<evidence type="ECO:0000256" key="1">
    <source>
        <dbReference type="ARBA" id="ARBA00004141"/>
    </source>
</evidence>
<evidence type="ECO:0000256" key="7">
    <source>
        <dbReference type="ARBA" id="ARBA00023098"/>
    </source>
</evidence>
<evidence type="ECO:0000256" key="10">
    <source>
        <dbReference type="RuleBase" id="RU361115"/>
    </source>
</evidence>
<keyword evidence="11" id="KW-1185">Reference proteome</keyword>
<dbReference type="GO" id="GO:0034626">
    <property type="term" value="P:fatty acid elongation, polyunsaturated fatty acid"/>
    <property type="evidence" value="ECO:0007669"/>
    <property type="project" value="TreeGrafter"/>
</dbReference>
<dbReference type="RefSeq" id="XP_034242027.1">
    <property type="nucleotide sequence ID" value="XM_034386136.1"/>
</dbReference>
<keyword evidence="7 10" id="KW-0443">Lipid metabolism</keyword>
<evidence type="ECO:0000256" key="6">
    <source>
        <dbReference type="ARBA" id="ARBA00022989"/>
    </source>
</evidence>
<dbReference type="PANTHER" id="PTHR11157">
    <property type="entry name" value="FATTY ACID ACYL TRANSFERASE-RELATED"/>
    <property type="match status" value="1"/>
</dbReference>
<dbReference type="InterPro" id="IPR002076">
    <property type="entry name" value="ELO_fam"/>
</dbReference>
<evidence type="ECO:0000256" key="2">
    <source>
        <dbReference type="ARBA" id="ARBA00022516"/>
    </source>
</evidence>
<dbReference type="AlphaFoldDB" id="A0A6P8Z5V5"/>
<comment type="subcellular location">
    <subcellularLocation>
        <location evidence="1">Membrane</location>
        <topology evidence="1">Multi-pass membrane protein</topology>
    </subcellularLocation>
</comment>
<comment type="catalytic activity">
    <reaction evidence="10">
        <text>a very-long-chain acyl-CoA + malonyl-CoA + H(+) = a very-long-chain 3-oxoacyl-CoA + CO2 + CoA</text>
        <dbReference type="Rhea" id="RHEA:32727"/>
        <dbReference type="ChEBI" id="CHEBI:15378"/>
        <dbReference type="ChEBI" id="CHEBI:16526"/>
        <dbReference type="ChEBI" id="CHEBI:57287"/>
        <dbReference type="ChEBI" id="CHEBI:57384"/>
        <dbReference type="ChEBI" id="CHEBI:90725"/>
        <dbReference type="ChEBI" id="CHEBI:90736"/>
        <dbReference type="EC" id="2.3.1.199"/>
    </reaction>
</comment>
<evidence type="ECO:0000256" key="4">
    <source>
        <dbReference type="ARBA" id="ARBA00022692"/>
    </source>
</evidence>
<sequence>MEPRANGTHLDLGTALSWKYLFSDLADPRTSQWPLMSDPIPLLSLLAFYNYFSQKLGPALMANRKPFSLYHTLIAYNLLQVVLSCYLFYQASRLAWLRDYSWLCQPVDYSTTPRALEIADACYLYFASKLTELLDTVFFVMRKKDRQVSFLHLYHHTVMPIVSWGCVKYMPGGHGTFIGFVNSFVHIPMYMYYLLSAMGYHDLWWKPYITRLQLAQFCATFIHSSQLCFRDCGFPRFTLIFTLPNSVFFYFLFQDFYGKAYSGKACSAAPAPKPLDESNNNDKQPKLVLGGAKELVPQAECQESWTSPKAKCD</sequence>
<keyword evidence="3 10" id="KW-0808">Transferase</keyword>
<dbReference type="FunCoup" id="A0A6P8Z5V5">
    <property type="interactions" value="10"/>
</dbReference>